<feature type="region of interest" description="Disordered" evidence="4">
    <location>
        <begin position="1717"/>
        <end position="1771"/>
    </location>
</feature>
<reference evidence="9" key="1">
    <citation type="submission" date="2014-08" db="EMBL/GenBank/DDBJ databases">
        <authorList>
            <person name="Sharma Rahul"/>
            <person name="Thines Marco"/>
        </authorList>
    </citation>
    <scope>NUCLEOTIDE SEQUENCE</scope>
</reference>
<feature type="domain" description="Vacuolar protein sorting-associated protein 13 VPS13 adaptor binding" evidence="7">
    <location>
        <begin position="1964"/>
        <end position="2530"/>
    </location>
</feature>
<evidence type="ECO:0000313" key="9">
    <source>
        <dbReference type="EMBL" id="CED84268.1"/>
    </source>
</evidence>
<feature type="compositionally biased region" description="Low complexity" evidence="4">
    <location>
        <begin position="1752"/>
        <end position="1771"/>
    </location>
</feature>
<dbReference type="PANTHER" id="PTHR16166:SF93">
    <property type="entry name" value="INTERMEMBRANE LIPID TRANSFER PROTEIN VPS13"/>
    <property type="match status" value="1"/>
</dbReference>
<feature type="domain" description="Chorein N-terminal" evidence="5">
    <location>
        <begin position="10"/>
        <end position="846"/>
    </location>
</feature>
<dbReference type="InterPro" id="IPR026854">
    <property type="entry name" value="VPS13_N"/>
</dbReference>
<evidence type="ECO:0000259" key="5">
    <source>
        <dbReference type="Pfam" id="PF12624"/>
    </source>
</evidence>
<feature type="region of interest" description="Disordered" evidence="4">
    <location>
        <begin position="845"/>
        <end position="881"/>
    </location>
</feature>
<feature type="region of interest" description="Disordered" evidence="4">
    <location>
        <begin position="1405"/>
        <end position="1424"/>
    </location>
</feature>
<evidence type="ECO:0000256" key="1">
    <source>
        <dbReference type="ARBA" id="ARBA00006545"/>
    </source>
</evidence>
<dbReference type="GO" id="GO:0045053">
    <property type="term" value="P:protein retention in Golgi apparatus"/>
    <property type="evidence" value="ECO:0007669"/>
    <property type="project" value="TreeGrafter"/>
</dbReference>
<comment type="similarity">
    <text evidence="1">Belongs to the VPS13 family.</text>
</comment>
<sequence>MSSWGPSSGLRNLVSGLLNKFLAPYVENLNTDQLNISLWSGEVALKGLKLKREALDKFRLPVDVIEGHLGTLRLSVPYSALGTKPVSIYIEDVYLLAVPSGQNKSTPEEDEKREQAAKQERLDAAEAFDLKSQVSGAGGAEEQKKNESALAGMIQNIVNNVQITIKNIHVRYEDKLSTPEHPFAIGATLAEFKAISTDENWMETFIHNSDKALHKMAQLSNLAIYFDTDVGSIVKSDRALTLLNFSDLITRGDGSDMHKLKDHQFILKPVTGEGRIIMNHKVDKNTPVLDCQLLFQEFGFVVDDDQYRDALSMLDLFHFYTRTQQYQRFRPIEDSFKTNPARSRLRFALDAIRSEVHERDRKWSWAYFAERRDDRKKYVELYVRMKTSVNGLLVGEDLSVFQQLERKLSYEDIRFYRSIAKSELRKDAAARQKLEEEKKAVAATKKPQGWIGWAFGAKGKSETDASHTTEEEVMTDSDRRGLLSLVGYDPDAQTVTRDVPNDALKLRVTAKLQTGSFALRQDPHGKALDIVSIVWDALQADVIQYDESMDATVTLGGFRVYDGFTTESVYPQIVRVKEEENKRPADLSVQEAGSVVDTGNPFFSLKFEHNPVDGRADNGLTVKMRHLEIIYHKGYVERVFKFFQPPESQLESITALIDVASETLDGIRKETRAGLELALQNHKTIDIKLDMNAPIIIIPENVVEKNCQHIVLDAGHIAVSSDLVAKEAMQQIESKKAQQYTEEDFQRLESLMYDRFTIRLDSAQLLMGNSLEACISALDSTESNTEVHVLERINMTFLAQNAILNAPNITKFKVSGQLPVLQLNFSDRKYKTLMRFIDVAIPKFGDDDPAQPPARPPLVSAASQSRHLSTRSGGFRQKPNIEEYNLDENESVIEDTPDADAEADADGTDEFYEAPEITSDTSDIHQIMFEFKFDVKKVQASFFKSQSSGPDVHLLDAVLEGFYLEFALRKFDLGVDVFLRSVSLAMIENGVRSSPLISSDVKSNQSTHDDDLVRVKYSKVQADSPGFQTVWEGVGQTIAVELSTFNFAVSPVPVLTLYDYIMTTFVPKDDASAAPSPKSVSKGEPTEEEVLVDSASDKIRVRVKLTRARVSLFEGTRPLATLSMAAGEVSLLLRGPTMRLGATLGHLSLKDDSSIISKNKDFKQLLSVEGDDVVDFSFESFDANDHATFPGYSTSIYLRAGSLKFNFMEGPIRDLYMFALLFSKLQPVYDATSQAVSQAATQRASELQKERMHFDILIKTPIIVMPRNETTSKDVLIMRLGEIVARNTYDGGAAGNNIISAGLHGIKLTSEFYYDDTLTTLQVISDMSITFDVIQPAYVDRTSNFTDPDTKISGKMSEVKLALTQSQYNLIMQLVQSMPRVLDNRDDLLKIEPKLLSEVPSTDVSSVSESLTPNNNSGVDLRPELGMISRGESGEALKLWTKLDMRFEVSSIRLELFDSEVTTEASLAERSIAKFALLSTRVSLKMLSDGALDLEVMLRDMTMSNTRAGNSKWRQIIPAATHNGDQFMMRYTMSGGTDGSALAIITIDSPRVILAIDPLYALLQFFTSGSESSEAPPPTPADSADSESPPPPASSSKLAYRVEIVSCAILVLEDDTNSESQAIELSVDQLLMSQQGILALNLQKAGMSLSRMDKPSESVRFLDDIDLTLSIDSRSVSNYQTTEIELAVQPIIFRASYRDITLITNIVNRATSLLTSATSPAKSTADHNEEDVASSDETGPPASYRAARRVSRASTNTNTSPTRSTVRRSSNAQPKFVISTEHLKASFEGFQLILIGDLHELPLLHLHAKAFSATVSDWSGDMKFITSLKPSITYFNLTNSAWEPLLEPYHFTLKVSKSEAGGEAGNMAISFSSKERLELNVTSTFIELAITATTQWSSESERILRSARGGDAPYLIRNRTGYPIELWADKGVAPGSAGRTTIEDGSEVPWRFEDYKTLREHVGDNMHHSLSVQINGADWEQLKNIFVDREGEYSHPLRPRLARNPHRLISDVKLVNNVKWVTFRSPLRVENLTHVPVELIIIEKTGKPSASVYKIAPGEDCALPIEAAYHKRFKLRPDPGFDFSWSTESFHWEDLQARPVRTIDCRSHTSKEAPFRFQASAVIKKSEMSAKRYPIMTLRLRAPVEIENLLPFDIKYRVFDKNTSLNSSTFLRKGGTSPVHQVELSHLLLLSVQVQDTELKPSEFAIINTDNPDDFNIEDTLILADKQGHKLNLKIHYIKYPEPSGAFKVQIFSPFIILNKVGLPVSIKSKTWMGQPRDVAGASVFTSDYKNETPTPLMFSFANSDQRNRCFLKFGDSTWSKPLSFETVAADFEVTVDTPNGKQEVHAGVSYVEGLGKYKLSKIVTLSPRFVFRNNMDSTINVRQERSDGFIHLTPGERAPMHRLMKRPGDLRVVIAYQGVNEEWSAPFNISDIGSVHVTLNRAAKDGQNSEQELVRIEVVIEGPAIFITFSKESEPWPFRIQNETSTEISFCQSQIRTADNPREAPRPQRRVFKVAPFCSANWTWEFPAEHDKRLKIIANGKERLVDVMEIGALTPFRFTDTDGIPQIASIDVRADGPTQVLIISKYEQERSAFKPAGRGTLSRSNTLDSTVAFEAISIDTSVTMTINVDFEGIGISILNKGMHEMVYISFRGLELRYVDTATSYSVSVNCKWIQVDNQLFGGLYPIILYPSVVPKDGKDLESHPTLQASVIVLKDESHGVLYIKYASILLQAMTIELDEDFAFALYDFLQFKGAAWQEVAEDVLIEVPGPIPDPTPAAGGPPVYFESLALQPIQLELSFMRTERVNVEEKQPSTRNPAFFVLNALTMALGNVNVAPVRLNALMVENVRLSIPALQNRIVLHYTNQFTVQLYRVLGSADAIGNPIGLFNNVSSGVHDIFYEPYQGFVLHGNKELASGIARGASSFVKKTVFGVTDSISKLTGSIGKGLSAATLDPEYQARRRLTQRKNKPRHALYGIAAGAQAFGTSVASGLEGLALKPLEGAESGGAGGFFKGVGKGLVGIVTKPVVGVFDFASTATQGIRNTTTVFDANDIDRVRLPRFVAADGVLRPFSGRESLGQSWLKDLENGKYFNEIYVAHLDFPQDDSVCMLTTTRILLIRSIKLRVVWEVAFWDLQTISLEPSGIALLLRDGVSGPFLPLAEQSAKIWLFKNIERVIVAYNQSRSAVESA</sequence>
<evidence type="ECO:0000259" key="6">
    <source>
        <dbReference type="Pfam" id="PF25033"/>
    </source>
</evidence>
<evidence type="ECO:0000259" key="7">
    <source>
        <dbReference type="Pfam" id="PF25036"/>
    </source>
</evidence>
<feature type="region of interest" description="Disordered" evidence="4">
    <location>
        <begin position="1070"/>
        <end position="1091"/>
    </location>
</feature>
<dbReference type="GO" id="GO:0006869">
    <property type="term" value="P:lipid transport"/>
    <property type="evidence" value="ECO:0007669"/>
    <property type="project" value="UniProtKB-KW"/>
</dbReference>
<dbReference type="InterPro" id="IPR056748">
    <property type="entry name" value="VPS13-like_C"/>
</dbReference>
<dbReference type="Pfam" id="PF25033">
    <property type="entry name" value="VPS13_M"/>
    <property type="match status" value="1"/>
</dbReference>
<dbReference type="InterPro" id="IPR009543">
    <property type="entry name" value="VPS13_VAB"/>
</dbReference>
<dbReference type="GO" id="GO:0006623">
    <property type="term" value="P:protein targeting to vacuole"/>
    <property type="evidence" value="ECO:0007669"/>
    <property type="project" value="TreeGrafter"/>
</dbReference>
<evidence type="ECO:0000259" key="8">
    <source>
        <dbReference type="Pfam" id="PF25037"/>
    </source>
</evidence>
<dbReference type="Pfam" id="PF25036">
    <property type="entry name" value="VPS13_VAB"/>
    <property type="match status" value="1"/>
</dbReference>
<dbReference type="GO" id="GO:0045324">
    <property type="term" value="P:late endosome to vacuole transport"/>
    <property type="evidence" value="ECO:0007669"/>
    <property type="project" value="TreeGrafter"/>
</dbReference>
<evidence type="ECO:0000256" key="4">
    <source>
        <dbReference type="SAM" id="MobiDB-lite"/>
    </source>
</evidence>
<dbReference type="EMBL" id="LN483157">
    <property type="protein sequence ID" value="CED84268.1"/>
    <property type="molecule type" value="Genomic_DNA"/>
</dbReference>
<feature type="domain" description="VPS13-like middle region" evidence="6">
    <location>
        <begin position="1160"/>
        <end position="1897"/>
    </location>
</feature>
<feature type="compositionally biased region" description="Low complexity" evidence="4">
    <location>
        <begin position="1072"/>
        <end position="1082"/>
    </location>
</feature>
<organism evidence="9">
    <name type="scientific">Phaffia rhodozyma</name>
    <name type="common">Yeast</name>
    <name type="synonym">Xanthophyllomyces dendrorhous</name>
    <dbReference type="NCBI Taxonomy" id="264483"/>
    <lineage>
        <taxon>Eukaryota</taxon>
        <taxon>Fungi</taxon>
        <taxon>Dikarya</taxon>
        <taxon>Basidiomycota</taxon>
        <taxon>Agaricomycotina</taxon>
        <taxon>Tremellomycetes</taxon>
        <taxon>Cystofilobasidiales</taxon>
        <taxon>Mrakiaceae</taxon>
        <taxon>Phaffia</taxon>
    </lineage>
</organism>
<keyword evidence="3" id="KW-0445">Lipid transport</keyword>
<keyword evidence="2" id="KW-0813">Transport</keyword>
<evidence type="ECO:0000256" key="2">
    <source>
        <dbReference type="ARBA" id="ARBA00022448"/>
    </source>
</evidence>
<feature type="compositionally biased region" description="Polar residues" evidence="4">
    <location>
        <begin position="861"/>
        <end position="872"/>
    </location>
</feature>
<name>A0A0F7SW52_PHARH</name>
<feature type="domain" description="Intermembrane lipid transfer protein VPS13-like C-terminal" evidence="8">
    <location>
        <begin position="3056"/>
        <end position="3160"/>
    </location>
</feature>
<feature type="compositionally biased region" description="Polar residues" evidence="4">
    <location>
        <begin position="1405"/>
        <end position="1418"/>
    </location>
</feature>
<dbReference type="Pfam" id="PF25037">
    <property type="entry name" value="VPS13_C"/>
    <property type="match status" value="1"/>
</dbReference>
<dbReference type="InterPro" id="IPR026847">
    <property type="entry name" value="VPS13"/>
</dbReference>
<dbReference type="Pfam" id="PF12624">
    <property type="entry name" value="VPS13_N"/>
    <property type="match status" value="1"/>
</dbReference>
<proteinExistence type="inferred from homology"/>
<dbReference type="GO" id="GO:0007005">
    <property type="term" value="P:mitochondrion organization"/>
    <property type="evidence" value="ECO:0007669"/>
    <property type="project" value="TreeGrafter"/>
</dbReference>
<evidence type="ECO:0000256" key="3">
    <source>
        <dbReference type="ARBA" id="ARBA00023055"/>
    </source>
</evidence>
<protein>
    <submittedName>
        <fullName evidence="9">Vacuolar protein sorting-associated protein</fullName>
    </submittedName>
</protein>
<feature type="region of interest" description="Disordered" evidence="4">
    <location>
        <begin position="1571"/>
        <end position="1596"/>
    </location>
</feature>
<dbReference type="InterPro" id="IPR056747">
    <property type="entry name" value="VPS13-like_M"/>
</dbReference>
<dbReference type="PANTHER" id="PTHR16166">
    <property type="entry name" value="VACUOLAR PROTEIN SORTING-ASSOCIATED PROTEIN VPS13"/>
    <property type="match status" value="1"/>
</dbReference>
<accession>A0A0F7SW52</accession>